<organism evidence="1 2">
    <name type="scientific">Anabarilius grahami</name>
    <name type="common">Kanglang fish</name>
    <name type="synonym">Barilius grahami</name>
    <dbReference type="NCBI Taxonomy" id="495550"/>
    <lineage>
        <taxon>Eukaryota</taxon>
        <taxon>Metazoa</taxon>
        <taxon>Chordata</taxon>
        <taxon>Craniata</taxon>
        <taxon>Vertebrata</taxon>
        <taxon>Euteleostomi</taxon>
        <taxon>Actinopterygii</taxon>
        <taxon>Neopterygii</taxon>
        <taxon>Teleostei</taxon>
        <taxon>Ostariophysi</taxon>
        <taxon>Cypriniformes</taxon>
        <taxon>Xenocyprididae</taxon>
        <taxon>Xenocypridinae</taxon>
        <taxon>Xenocypridinae incertae sedis</taxon>
        <taxon>Anabarilius</taxon>
    </lineage>
</organism>
<reference evidence="1 2" key="1">
    <citation type="submission" date="2018-10" db="EMBL/GenBank/DDBJ databases">
        <title>Genome assembly for a Yunnan-Guizhou Plateau 3E fish, Anabarilius grahami (Regan), and its evolutionary and genetic applications.</title>
        <authorList>
            <person name="Jiang W."/>
        </authorList>
    </citation>
    <scope>NUCLEOTIDE SEQUENCE [LARGE SCALE GENOMIC DNA]</scope>
    <source>
        <strain evidence="1">AG-KIZ</strain>
        <tissue evidence="1">Muscle</tissue>
    </source>
</reference>
<protein>
    <submittedName>
        <fullName evidence="1">Uncharacterized protein</fullName>
    </submittedName>
</protein>
<gene>
    <name evidence="1" type="ORF">DPX16_17794</name>
</gene>
<dbReference type="EMBL" id="RJVU01042551">
    <property type="protein sequence ID" value="ROL45678.1"/>
    <property type="molecule type" value="Genomic_DNA"/>
</dbReference>
<sequence>MPVSGGSHQLTHMYQSLGASRLHTPVPSQSATLSASLDTAMKAVQKPSPDSSEAVPLSFPVLESPELSNFPVSSAITTEDVPESTQALESSELPTLPVSPVMATEAIPAWPVTATDAIPAYPVPATDSISGFIFEY</sequence>
<dbReference type="AlphaFoldDB" id="A0A3N0YIR2"/>
<accession>A0A3N0YIR2</accession>
<name>A0A3N0YIR2_ANAGA</name>
<evidence type="ECO:0000313" key="1">
    <source>
        <dbReference type="EMBL" id="ROL45678.1"/>
    </source>
</evidence>
<proteinExistence type="predicted"/>
<comment type="caution">
    <text evidence="1">The sequence shown here is derived from an EMBL/GenBank/DDBJ whole genome shotgun (WGS) entry which is preliminary data.</text>
</comment>
<evidence type="ECO:0000313" key="2">
    <source>
        <dbReference type="Proteomes" id="UP000281406"/>
    </source>
</evidence>
<dbReference type="Proteomes" id="UP000281406">
    <property type="component" value="Unassembled WGS sequence"/>
</dbReference>
<keyword evidence="2" id="KW-1185">Reference proteome</keyword>